<evidence type="ECO:0000313" key="2">
    <source>
        <dbReference type="Proteomes" id="UP001207468"/>
    </source>
</evidence>
<evidence type="ECO:0000313" key="1">
    <source>
        <dbReference type="EMBL" id="KAI9447018.1"/>
    </source>
</evidence>
<name>A0ACC0TT40_9AGAM</name>
<protein>
    <submittedName>
        <fullName evidence="1">Uncharacterized protein</fullName>
    </submittedName>
</protein>
<proteinExistence type="predicted"/>
<organism evidence="1 2">
    <name type="scientific">Russula earlei</name>
    <dbReference type="NCBI Taxonomy" id="71964"/>
    <lineage>
        <taxon>Eukaryota</taxon>
        <taxon>Fungi</taxon>
        <taxon>Dikarya</taxon>
        <taxon>Basidiomycota</taxon>
        <taxon>Agaricomycotina</taxon>
        <taxon>Agaricomycetes</taxon>
        <taxon>Russulales</taxon>
        <taxon>Russulaceae</taxon>
        <taxon>Russula</taxon>
    </lineage>
</organism>
<accession>A0ACC0TT40</accession>
<sequence length="476" mass="54352">MPESLLLCAARSSTTTTIGGPSQVSLEAGPSQDRVTIYTLPDDVLLQIFHFYRNHLKNGWHALVHVCQRWRSIVFASPRHLNLRLEYTGKRPMSEMLDVWPVLPVVIEYSKDRSSSYWGNVTGALESEHHHRICHIDLRYIPSSRWERLAAAMQKPFPELTSLWFWADGNTVTSLPDSFLGGSAPLLRLLWLENCPVQGLPKLLLSANQLDSLNLWNIPHSGYISPQDLVTALSVMCRLEDLFLGFQSPLYPASRPPPVTRSVLPALRELVFRGVHEYLEDLLAQVEVPFLNTLEITFFMDPDVVLPQLHRLISHTKSFKTCDRATLRTVRFGNGIQFSIFGRKDGFLSLVIWSIEFLDWHSEVCGSTLPLLSNLVQLKIVDDALRWTDDMDTTRWLELLDPFIAVKDLWLSHQVGRHVCQALEELAEERVTEVSPALQNIFLKRLKPFKSVPKYIERFVAARKLSGHPVAVHRWG</sequence>
<dbReference type="Proteomes" id="UP001207468">
    <property type="component" value="Unassembled WGS sequence"/>
</dbReference>
<comment type="caution">
    <text evidence="1">The sequence shown here is derived from an EMBL/GenBank/DDBJ whole genome shotgun (WGS) entry which is preliminary data.</text>
</comment>
<reference evidence="1" key="1">
    <citation type="submission" date="2021-03" db="EMBL/GenBank/DDBJ databases">
        <title>Evolutionary priming and transition to the ectomycorrhizal habit in an iconic lineage of mushroom-forming fungi: is preadaptation a requirement?</title>
        <authorList>
            <consortium name="DOE Joint Genome Institute"/>
            <person name="Looney B.P."/>
            <person name="Miyauchi S."/>
            <person name="Morin E."/>
            <person name="Drula E."/>
            <person name="Courty P.E."/>
            <person name="Chicoki N."/>
            <person name="Fauchery L."/>
            <person name="Kohler A."/>
            <person name="Kuo A."/>
            <person name="LaButti K."/>
            <person name="Pangilinan J."/>
            <person name="Lipzen A."/>
            <person name="Riley R."/>
            <person name="Andreopoulos W."/>
            <person name="He G."/>
            <person name="Johnson J."/>
            <person name="Barry K.W."/>
            <person name="Grigoriev I.V."/>
            <person name="Nagy L."/>
            <person name="Hibbett D."/>
            <person name="Henrissat B."/>
            <person name="Matheny P.B."/>
            <person name="Labbe J."/>
            <person name="Martin A.F."/>
        </authorList>
    </citation>
    <scope>NUCLEOTIDE SEQUENCE</scope>
    <source>
        <strain evidence="1">BPL698</strain>
    </source>
</reference>
<gene>
    <name evidence="1" type="ORF">F5148DRAFT_743797</name>
</gene>
<keyword evidence="2" id="KW-1185">Reference proteome</keyword>
<dbReference type="EMBL" id="JAGFNK010000614">
    <property type="protein sequence ID" value="KAI9447018.1"/>
    <property type="molecule type" value="Genomic_DNA"/>
</dbReference>